<comment type="caution">
    <text evidence="2">The sequence shown here is derived from an EMBL/GenBank/DDBJ whole genome shotgun (WGS) entry which is preliminary data.</text>
</comment>
<feature type="compositionally biased region" description="Low complexity" evidence="1">
    <location>
        <begin position="16"/>
        <end position="25"/>
    </location>
</feature>
<gene>
    <name evidence="2" type="ORF">Cob_v007139</name>
</gene>
<proteinExistence type="predicted"/>
<evidence type="ECO:0000256" key="1">
    <source>
        <dbReference type="SAM" id="MobiDB-lite"/>
    </source>
</evidence>
<protein>
    <submittedName>
        <fullName evidence="2">Uncharacterized protein</fullName>
    </submittedName>
</protein>
<dbReference type="AlphaFoldDB" id="A0A484FMY0"/>
<evidence type="ECO:0000313" key="2">
    <source>
        <dbReference type="EMBL" id="TDZ19799.1"/>
    </source>
</evidence>
<accession>A0A484FMY0</accession>
<organism evidence="2 3">
    <name type="scientific">Colletotrichum orbiculare (strain 104-T / ATCC 96160 / CBS 514.97 / LARS 414 / MAFF 240422)</name>
    <name type="common">Cucumber anthracnose fungus</name>
    <name type="synonym">Colletotrichum lagenarium</name>
    <dbReference type="NCBI Taxonomy" id="1213857"/>
    <lineage>
        <taxon>Eukaryota</taxon>
        <taxon>Fungi</taxon>
        <taxon>Dikarya</taxon>
        <taxon>Ascomycota</taxon>
        <taxon>Pezizomycotina</taxon>
        <taxon>Sordariomycetes</taxon>
        <taxon>Hypocreomycetidae</taxon>
        <taxon>Glomerellales</taxon>
        <taxon>Glomerellaceae</taxon>
        <taxon>Colletotrichum</taxon>
        <taxon>Colletotrichum orbiculare species complex</taxon>
    </lineage>
</organism>
<reference evidence="3" key="1">
    <citation type="journal article" date="2013" name="New Phytol.">
        <title>Comparative genomic and transcriptomic analyses reveal the hemibiotrophic stage shift of Colletotrichum fungi.</title>
        <authorList>
            <person name="Gan P."/>
            <person name="Ikeda K."/>
            <person name="Irieda H."/>
            <person name="Narusaka M."/>
            <person name="O'Connell R.J."/>
            <person name="Narusaka Y."/>
            <person name="Takano Y."/>
            <person name="Kubo Y."/>
            <person name="Shirasu K."/>
        </authorList>
    </citation>
    <scope>NUCLEOTIDE SEQUENCE [LARGE SCALE GENOMIC DNA]</scope>
    <source>
        <strain evidence="3">104-T / ATCC 96160 / CBS 514.97 / LARS 414 / MAFF 240422</strain>
    </source>
</reference>
<name>A0A484FMY0_COLOR</name>
<dbReference type="Proteomes" id="UP000014480">
    <property type="component" value="Unassembled WGS sequence"/>
</dbReference>
<keyword evidence="3" id="KW-1185">Reference proteome</keyword>
<sequence length="131" mass="15375">MPDKNERSHPPEISRRSTNQSTRSTRTSHRSIFSLPRRSHTEVNDQTRKAAHTGPRYDSVASYYLTWKVLRGFLTEKWPNQQFPDDLRAEKDKFTFEVPSYLTKEDHKKIAALRDRGMSYTRQASVSDEET</sequence>
<feature type="region of interest" description="Disordered" evidence="1">
    <location>
        <begin position="1"/>
        <end position="55"/>
    </location>
</feature>
<dbReference type="EMBL" id="AMCV02000018">
    <property type="protein sequence ID" value="TDZ19799.1"/>
    <property type="molecule type" value="Genomic_DNA"/>
</dbReference>
<evidence type="ECO:0000313" key="3">
    <source>
        <dbReference type="Proteomes" id="UP000014480"/>
    </source>
</evidence>
<dbReference type="OrthoDB" id="4762165at2759"/>
<feature type="compositionally biased region" description="Basic and acidic residues" evidence="1">
    <location>
        <begin position="1"/>
        <end position="15"/>
    </location>
</feature>
<reference evidence="3" key="2">
    <citation type="journal article" date="2019" name="Mol. Plant Microbe Interact.">
        <title>Genome sequence resources for four phytopathogenic fungi from the Colletotrichum orbiculare species complex.</title>
        <authorList>
            <person name="Gan P."/>
            <person name="Tsushima A."/>
            <person name="Narusaka M."/>
            <person name="Narusaka Y."/>
            <person name="Takano Y."/>
            <person name="Kubo Y."/>
            <person name="Shirasu K."/>
        </authorList>
    </citation>
    <scope>GENOME REANNOTATION</scope>
    <source>
        <strain evidence="3">104-T / ATCC 96160 / CBS 514.97 / LARS 414 / MAFF 240422</strain>
    </source>
</reference>
<feature type="compositionally biased region" description="Basic and acidic residues" evidence="1">
    <location>
        <begin position="39"/>
        <end position="48"/>
    </location>
</feature>